<evidence type="ECO:0000256" key="1">
    <source>
        <dbReference type="ARBA" id="ARBA00022801"/>
    </source>
</evidence>
<evidence type="ECO:0000313" key="8">
    <source>
        <dbReference type="Proteomes" id="UP000188273"/>
    </source>
</evidence>
<dbReference type="GO" id="GO:0000272">
    <property type="term" value="P:polysaccharide catabolic process"/>
    <property type="evidence" value="ECO:0007669"/>
    <property type="project" value="InterPro"/>
</dbReference>
<evidence type="ECO:0000256" key="4">
    <source>
        <dbReference type="SAM" id="MobiDB-lite"/>
    </source>
</evidence>
<keyword evidence="8" id="KW-1185">Reference proteome</keyword>
<dbReference type="STRING" id="1940790.L21SP3_00676"/>
<accession>A0A1Q2HNU0</accession>
<dbReference type="RefSeq" id="WP_077541818.1">
    <property type="nucleotide sequence ID" value="NZ_CP019633.1"/>
</dbReference>
<comment type="similarity">
    <text evidence="3">Belongs to the glycosyl hydrolase 5 (cellulase A) family.</text>
</comment>
<dbReference type="InterPro" id="IPR001547">
    <property type="entry name" value="Glyco_hydro_5"/>
</dbReference>
<organism evidence="7 8">
    <name type="scientific">Sedimentisphaera cyanobacteriorum</name>
    <dbReference type="NCBI Taxonomy" id="1940790"/>
    <lineage>
        <taxon>Bacteria</taxon>
        <taxon>Pseudomonadati</taxon>
        <taxon>Planctomycetota</taxon>
        <taxon>Phycisphaerae</taxon>
        <taxon>Sedimentisphaerales</taxon>
        <taxon>Sedimentisphaeraceae</taxon>
        <taxon>Sedimentisphaera</taxon>
    </lineage>
</organism>
<feature type="compositionally biased region" description="Low complexity" evidence="4">
    <location>
        <begin position="332"/>
        <end position="342"/>
    </location>
</feature>
<dbReference type="KEGG" id="pbu:L21SP3_00676"/>
<feature type="domain" description="Glycoside hydrolase family 5" evidence="6">
    <location>
        <begin position="75"/>
        <end position="307"/>
    </location>
</feature>
<dbReference type="OrthoDB" id="9774262at2"/>
<evidence type="ECO:0000259" key="6">
    <source>
        <dbReference type="Pfam" id="PF00150"/>
    </source>
</evidence>
<dbReference type="InterPro" id="IPR017853">
    <property type="entry name" value="GH"/>
</dbReference>
<proteinExistence type="inferred from homology"/>
<dbReference type="Gene3D" id="3.20.20.80">
    <property type="entry name" value="Glycosidases"/>
    <property type="match status" value="1"/>
</dbReference>
<keyword evidence="1 3" id="KW-0378">Hydrolase</keyword>
<sequence precursor="true">MAKKITITLLSLLFFCGAGLAKNAQWSVEKANQWYSQQPWMVGCNFLPSTAINQIEMWQELTWDPQTIDKELGWAEQLGFNTVRVYLHDLVYEHEKEGFIKRIDEFLDICQKHGIKPLLVFFDDCHWAWPHMGVQPKPVPGVHNSGWKHSPGWFTTNAYEKGTVSKAEKRKLEDYIKTILTEFSNDKRILAWDLYNEPGRSGNKPVKLLKDTWQWAWQVRPSQPLTACVNGCANDQAKRINAKNSDVYSFHSYHNPKGTQKQIDFAKKDSNGRPILCTEYMARTKGSTFQNCLPVFKKEKISCWNWGLVDGKSGTKWPWSSRTRDRDGLIRPLPSSDPDNAPADPPVWFHDIFRKDGTPYRKSEVDFIKKILKAGQ</sequence>
<feature type="region of interest" description="Disordered" evidence="4">
    <location>
        <begin position="317"/>
        <end position="343"/>
    </location>
</feature>
<dbReference type="GO" id="GO:0004553">
    <property type="term" value="F:hydrolase activity, hydrolyzing O-glycosyl compounds"/>
    <property type="evidence" value="ECO:0007669"/>
    <property type="project" value="InterPro"/>
</dbReference>
<keyword evidence="5" id="KW-0732">Signal</keyword>
<gene>
    <name evidence="7" type="ORF">L21SP3_00676</name>
</gene>
<evidence type="ECO:0000313" key="7">
    <source>
        <dbReference type="EMBL" id="AQQ08883.1"/>
    </source>
</evidence>
<evidence type="ECO:0000256" key="5">
    <source>
        <dbReference type="SAM" id="SignalP"/>
    </source>
</evidence>
<name>A0A1Q2HNU0_9BACT</name>
<reference evidence="8" key="1">
    <citation type="submission" date="2017-02" db="EMBL/GenBank/DDBJ databases">
        <title>Comparative genomics and description of representatives of a novel lineage of planctomycetes thriving in anoxic sediments.</title>
        <authorList>
            <person name="Spring S."/>
            <person name="Bunk B."/>
            <person name="Sproer C."/>
            <person name="Klenk H.-P."/>
        </authorList>
    </citation>
    <scope>NUCLEOTIDE SEQUENCE [LARGE SCALE GENOMIC DNA]</scope>
    <source>
        <strain evidence="8">L21-RPul-D3</strain>
    </source>
</reference>
<evidence type="ECO:0000256" key="2">
    <source>
        <dbReference type="ARBA" id="ARBA00023295"/>
    </source>
</evidence>
<dbReference type="AlphaFoldDB" id="A0A1Q2HNU0"/>
<keyword evidence="2 3" id="KW-0326">Glycosidase</keyword>
<dbReference type="SUPFAM" id="SSF51445">
    <property type="entry name" value="(Trans)glycosidases"/>
    <property type="match status" value="1"/>
</dbReference>
<dbReference type="Pfam" id="PF00150">
    <property type="entry name" value="Cellulase"/>
    <property type="match status" value="1"/>
</dbReference>
<feature type="chain" id="PRO_5013224616" evidence="5">
    <location>
        <begin position="22"/>
        <end position="376"/>
    </location>
</feature>
<feature type="signal peptide" evidence="5">
    <location>
        <begin position="1"/>
        <end position="21"/>
    </location>
</feature>
<dbReference type="Proteomes" id="UP000188273">
    <property type="component" value="Chromosome"/>
</dbReference>
<dbReference type="EMBL" id="CP019633">
    <property type="protein sequence ID" value="AQQ08883.1"/>
    <property type="molecule type" value="Genomic_DNA"/>
</dbReference>
<evidence type="ECO:0000256" key="3">
    <source>
        <dbReference type="RuleBase" id="RU361153"/>
    </source>
</evidence>
<protein>
    <submittedName>
        <fullName evidence="7">Endo-beta-mannanase</fullName>
    </submittedName>
</protein>